<feature type="non-terminal residue" evidence="1">
    <location>
        <position position="125"/>
    </location>
</feature>
<dbReference type="AlphaFoldDB" id="X1KEG7"/>
<evidence type="ECO:0000313" key="1">
    <source>
        <dbReference type="EMBL" id="GAH92020.1"/>
    </source>
</evidence>
<accession>X1KEG7</accession>
<name>X1KEG7_9ZZZZ</name>
<dbReference type="EMBL" id="BARU01046631">
    <property type="protein sequence ID" value="GAH92020.1"/>
    <property type="molecule type" value="Genomic_DNA"/>
</dbReference>
<reference evidence="1" key="1">
    <citation type="journal article" date="2014" name="Front. Microbiol.">
        <title>High frequency of phylogenetically diverse reductive dehalogenase-homologous genes in deep subseafloor sedimentary metagenomes.</title>
        <authorList>
            <person name="Kawai M."/>
            <person name="Futagami T."/>
            <person name="Toyoda A."/>
            <person name="Takaki Y."/>
            <person name="Nishi S."/>
            <person name="Hori S."/>
            <person name="Arai W."/>
            <person name="Tsubouchi T."/>
            <person name="Morono Y."/>
            <person name="Uchiyama I."/>
            <person name="Ito T."/>
            <person name="Fujiyama A."/>
            <person name="Inagaki F."/>
            <person name="Takami H."/>
        </authorList>
    </citation>
    <scope>NUCLEOTIDE SEQUENCE</scope>
    <source>
        <strain evidence="1">Expedition CK06-06</strain>
    </source>
</reference>
<feature type="non-terminal residue" evidence="1">
    <location>
        <position position="1"/>
    </location>
</feature>
<dbReference type="InterPro" id="IPR024227">
    <property type="entry name" value="DUF3795"/>
</dbReference>
<sequence length="125" mass="14498">LEGDEQLPDFNTLPFFSVLISTSLNSTHSSIYIHSYVISNNPEIAHQLVKQFQGAVENVKAEDFHCNGCREDITKCWTPDCWIRECCVNNKNLEYCYECQEFPCIKLKKWANKSERYGNALNQLK</sequence>
<evidence type="ECO:0008006" key="2">
    <source>
        <dbReference type="Google" id="ProtNLM"/>
    </source>
</evidence>
<gene>
    <name evidence="1" type="ORF">S03H2_70248</name>
</gene>
<protein>
    <recommendedName>
        <fullName evidence="2">DUF3795 domain-containing protein</fullName>
    </recommendedName>
</protein>
<dbReference type="Pfam" id="PF12675">
    <property type="entry name" value="DUF3795"/>
    <property type="match status" value="1"/>
</dbReference>
<organism evidence="1">
    <name type="scientific">marine sediment metagenome</name>
    <dbReference type="NCBI Taxonomy" id="412755"/>
    <lineage>
        <taxon>unclassified sequences</taxon>
        <taxon>metagenomes</taxon>
        <taxon>ecological metagenomes</taxon>
    </lineage>
</organism>
<proteinExistence type="predicted"/>
<comment type="caution">
    <text evidence="1">The sequence shown here is derived from an EMBL/GenBank/DDBJ whole genome shotgun (WGS) entry which is preliminary data.</text>
</comment>